<dbReference type="RefSeq" id="WP_062484981.1">
    <property type="nucleotide sequence ID" value="NZ_LN885086.1"/>
</dbReference>
<evidence type="ECO:0000313" key="2">
    <source>
        <dbReference type="EMBL" id="CUQ66962.1"/>
    </source>
</evidence>
<dbReference type="PANTHER" id="PTHR42923">
    <property type="entry name" value="PROTOPORPHYRINOGEN OXIDASE"/>
    <property type="match status" value="1"/>
</dbReference>
<dbReference type="EMBL" id="LN885086">
    <property type="protein sequence ID" value="CUQ66962.1"/>
    <property type="molecule type" value="Genomic_DNA"/>
</dbReference>
<dbReference type="KEGG" id="nio:NITINOP_1990"/>
<dbReference type="STRING" id="1715989.NITINOP_1990"/>
<dbReference type="EC" id="1.14.99.-" evidence="2"/>
<dbReference type="GO" id="GO:0016491">
    <property type="term" value="F:oxidoreductase activity"/>
    <property type="evidence" value="ECO:0007669"/>
    <property type="project" value="UniProtKB-KW"/>
</dbReference>
<dbReference type="Pfam" id="PF01593">
    <property type="entry name" value="Amino_oxidase"/>
    <property type="match status" value="1"/>
</dbReference>
<keyword evidence="2" id="KW-0560">Oxidoreductase</keyword>
<reference evidence="3" key="1">
    <citation type="submission" date="2015-09" db="EMBL/GenBank/DDBJ databases">
        <authorList>
            <person name="Daims H."/>
        </authorList>
    </citation>
    <scope>NUCLEOTIDE SEQUENCE [LARGE SCALE GENOMIC DNA]</scope>
</reference>
<dbReference type="InterPro" id="IPR002937">
    <property type="entry name" value="Amino_oxidase"/>
</dbReference>
<dbReference type="SUPFAM" id="SSF51905">
    <property type="entry name" value="FAD/NAD(P)-binding domain"/>
    <property type="match status" value="1"/>
</dbReference>
<dbReference type="InterPro" id="IPR050464">
    <property type="entry name" value="Zeta_carotene_desat/Oxidored"/>
</dbReference>
<dbReference type="AlphaFoldDB" id="A0A0S4KZ34"/>
<dbReference type="InterPro" id="IPR036188">
    <property type="entry name" value="FAD/NAD-bd_sf"/>
</dbReference>
<name>A0A0S4KZ34_9BACT</name>
<dbReference type="PANTHER" id="PTHR42923:SF46">
    <property type="entry name" value="AMINE OXIDASE"/>
    <property type="match status" value="1"/>
</dbReference>
<keyword evidence="3" id="KW-1185">Reference proteome</keyword>
<gene>
    <name evidence="2" type="ORF">NITINOP_1990</name>
</gene>
<evidence type="ECO:0000313" key="3">
    <source>
        <dbReference type="Proteomes" id="UP000066284"/>
    </source>
</evidence>
<dbReference type="OrthoDB" id="9814556at2"/>
<accession>A0A0S4KZ34</accession>
<proteinExistence type="predicted"/>
<dbReference type="Proteomes" id="UP000066284">
    <property type="component" value="Chromosome 1"/>
</dbReference>
<protein>
    <submittedName>
        <fullName evidence="2">Putative Pytoene desaturase</fullName>
        <ecNumber evidence="2">1.14.99.-</ecNumber>
    </submittedName>
</protein>
<organism evidence="2 3">
    <name type="scientific">Candidatus Nitrospira inopinata</name>
    <dbReference type="NCBI Taxonomy" id="1715989"/>
    <lineage>
        <taxon>Bacteria</taxon>
        <taxon>Pseudomonadati</taxon>
        <taxon>Nitrospirota</taxon>
        <taxon>Nitrospiria</taxon>
        <taxon>Nitrospirales</taxon>
        <taxon>Nitrospiraceae</taxon>
        <taxon>Nitrospira</taxon>
    </lineage>
</organism>
<evidence type="ECO:0000259" key="1">
    <source>
        <dbReference type="Pfam" id="PF01593"/>
    </source>
</evidence>
<sequence length="448" mass="49778">MGSRLPIFVIAGASQTVLILGAGLTGSAAASLLTEESHRVTLLDFLNWEDGYKTDKNDAMPMTFGGHGETSRAIHPVEQDAALRADRTIPLEFLLPDGQTAAYFPARLPGILQWIAGLSRFEGLTRRDRWRLLTYVERIWEGTESLPADLDNRTADEWLASIGQSPESRTYIWNPLGLWLTGNGLERLAGSVFIRQLSVLFLGKARDASLTYRYGSIGDRLIGPMRHALERQGAQVLRQTEPPLLRIGPRGIEEVRLHDGGSLRAQWYIAALPYRKLLALLPEQLLARYAYFAQLAELEPLPEVMVEFRRPSTAPFPRLVLLGGELFHYLVVAPSGPNETTYRLSMIGHSPLTESTDDSLLRLGYEELRRIFPHGTPRHDQSGVVHRDDHAALSLRPGATLRRPLQQSPLPNLLLAGPWTDTGWPANVESAIASARRCTDIIRGRIAG</sequence>
<feature type="domain" description="Amine oxidase" evidence="1">
    <location>
        <begin position="105"/>
        <end position="440"/>
    </location>
</feature>